<name>A0A8T2UQ12_CERRI</name>
<gene>
    <name evidence="2" type="ORF">KP509_05G039100</name>
</gene>
<accession>A0A8T2UQ12</accession>
<evidence type="ECO:0000256" key="1">
    <source>
        <dbReference type="SAM" id="SignalP"/>
    </source>
</evidence>
<keyword evidence="1" id="KW-0732">Signal</keyword>
<evidence type="ECO:0008006" key="4">
    <source>
        <dbReference type="Google" id="ProtNLM"/>
    </source>
</evidence>
<organism evidence="2 3">
    <name type="scientific">Ceratopteris richardii</name>
    <name type="common">Triangle waterfern</name>
    <dbReference type="NCBI Taxonomy" id="49495"/>
    <lineage>
        <taxon>Eukaryota</taxon>
        <taxon>Viridiplantae</taxon>
        <taxon>Streptophyta</taxon>
        <taxon>Embryophyta</taxon>
        <taxon>Tracheophyta</taxon>
        <taxon>Polypodiopsida</taxon>
        <taxon>Polypodiidae</taxon>
        <taxon>Polypodiales</taxon>
        <taxon>Pteridineae</taxon>
        <taxon>Pteridaceae</taxon>
        <taxon>Parkerioideae</taxon>
        <taxon>Ceratopteris</taxon>
    </lineage>
</organism>
<proteinExistence type="predicted"/>
<dbReference type="EMBL" id="CM035410">
    <property type="protein sequence ID" value="KAH7436858.1"/>
    <property type="molecule type" value="Genomic_DNA"/>
</dbReference>
<dbReference type="AlphaFoldDB" id="A0A8T2UQ12"/>
<evidence type="ECO:0000313" key="2">
    <source>
        <dbReference type="EMBL" id="KAH7436858.1"/>
    </source>
</evidence>
<feature type="chain" id="PRO_5035726897" description="Secreted protein" evidence="1">
    <location>
        <begin position="28"/>
        <end position="105"/>
    </location>
</feature>
<feature type="signal peptide" evidence="1">
    <location>
        <begin position="1"/>
        <end position="27"/>
    </location>
</feature>
<sequence length="105" mass="11590">MASYLRLFAVLLGWMVLCLMLVAISRGDDSALREQLNELLSRLLSTRELFSPDARLYISSLHSSEALRPWSCCILAKNAVTTLCHAVVGTHSNPAKCAAQRFAHS</sequence>
<evidence type="ECO:0000313" key="3">
    <source>
        <dbReference type="Proteomes" id="UP000825935"/>
    </source>
</evidence>
<keyword evidence="3" id="KW-1185">Reference proteome</keyword>
<protein>
    <recommendedName>
        <fullName evidence="4">Secreted protein</fullName>
    </recommendedName>
</protein>
<dbReference type="Proteomes" id="UP000825935">
    <property type="component" value="Chromosome 5"/>
</dbReference>
<comment type="caution">
    <text evidence="2">The sequence shown here is derived from an EMBL/GenBank/DDBJ whole genome shotgun (WGS) entry which is preliminary data.</text>
</comment>
<reference evidence="2" key="1">
    <citation type="submission" date="2021-08" db="EMBL/GenBank/DDBJ databases">
        <title>WGS assembly of Ceratopteris richardii.</title>
        <authorList>
            <person name="Marchant D.B."/>
            <person name="Chen G."/>
            <person name="Jenkins J."/>
            <person name="Shu S."/>
            <person name="Leebens-Mack J."/>
            <person name="Grimwood J."/>
            <person name="Schmutz J."/>
            <person name="Soltis P."/>
            <person name="Soltis D."/>
            <person name="Chen Z.-H."/>
        </authorList>
    </citation>
    <scope>NUCLEOTIDE SEQUENCE</scope>
    <source>
        <strain evidence="2">Whitten #5841</strain>
        <tissue evidence="2">Leaf</tissue>
    </source>
</reference>